<name>A0A6S7DW94_9BURK</name>
<proteinExistence type="predicted"/>
<evidence type="ECO:0000313" key="1">
    <source>
        <dbReference type="EMBL" id="CAB3876148.1"/>
    </source>
</evidence>
<reference evidence="1 2" key="1">
    <citation type="submission" date="2020-04" db="EMBL/GenBank/DDBJ databases">
        <authorList>
            <person name="De Canck E."/>
        </authorList>
    </citation>
    <scope>NUCLEOTIDE SEQUENCE [LARGE SCALE GENOMIC DNA]</scope>
    <source>
        <strain evidence="1 2">LMG 26841</strain>
    </source>
</reference>
<organism evidence="1 2">
    <name type="scientific">Achromobacter dolens</name>
    <dbReference type="NCBI Taxonomy" id="1287738"/>
    <lineage>
        <taxon>Bacteria</taxon>
        <taxon>Pseudomonadati</taxon>
        <taxon>Pseudomonadota</taxon>
        <taxon>Betaproteobacteria</taxon>
        <taxon>Burkholderiales</taxon>
        <taxon>Alcaligenaceae</taxon>
        <taxon>Achromobacter</taxon>
    </lineage>
</organism>
<sequence>MAVGGTEPRICAARAAGPVPAVAPGGQCAAASRRGAAFGYNHLASDRHGPAVLRDTARVSLSGAATPSMQLS</sequence>
<dbReference type="EMBL" id="CADIKW010000006">
    <property type="protein sequence ID" value="CAB3876148.1"/>
    <property type="molecule type" value="Genomic_DNA"/>
</dbReference>
<accession>A0A6S7DW94</accession>
<gene>
    <name evidence="1" type="ORF">LMG26841_03211</name>
</gene>
<keyword evidence="2" id="KW-1185">Reference proteome</keyword>
<evidence type="ECO:0000313" key="2">
    <source>
        <dbReference type="Proteomes" id="UP000494272"/>
    </source>
</evidence>
<dbReference type="Proteomes" id="UP000494272">
    <property type="component" value="Unassembled WGS sequence"/>
</dbReference>
<dbReference type="AlphaFoldDB" id="A0A6S7DW94"/>
<protein>
    <submittedName>
        <fullName evidence="1">Uncharacterized protein</fullName>
    </submittedName>
</protein>